<evidence type="ECO:0000256" key="6">
    <source>
        <dbReference type="ARBA" id="ARBA00038076"/>
    </source>
</evidence>
<evidence type="ECO:0000256" key="5">
    <source>
        <dbReference type="ARBA" id="ARBA00023136"/>
    </source>
</evidence>
<evidence type="ECO:0000256" key="8">
    <source>
        <dbReference type="SAM" id="Phobius"/>
    </source>
</evidence>
<organism evidence="10 11">
    <name type="scientific">Paenibacillus montaniterrae</name>
    <dbReference type="NCBI Taxonomy" id="429341"/>
    <lineage>
        <taxon>Bacteria</taxon>
        <taxon>Bacillati</taxon>
        <taxon>Bacillota</taxon>
        <taxon>Bacilli</taxon>
        <taxon>Bacillales</taxon>
        <taxon>Paenibacillaceae</taxon>
        <taxon>Paenibacillus</taxon>
    </lineage>
</organism>
<name>A0A919YMN9_9BACL</name>
<feature type="compositionally biased region" description="Gly residues" evidence="7">
    <location>
        <begin position="595"/>
        <end position="646"/>
    </location>
</feature>
<feature type="domain" description="ABC3 transporter permease C-terminal" evidence="9">
    <location>
        <begin position="311"/>
        <end position="426"/>
    </location>
</feature>
<feature type="transmembrane region" description="Helical" evidence="8">
    <location>
        <begin position="300"/>
        <end position="319"/>
    </location>
</feature>
<dbReference type="PANTHER" id="PTHR30572:SF4">
    <property type="entry name" value="ABC TRANSPORTER PERMEASE YTRF"/>
    <property type="match status" value="1"/>
</dbReference>
<sequence>MRLPFFRFIFRKMWNTRWLTLSTLAGLIVAVAFATSIPMYADGALKRVIAKQLENDSVDSPAGSLLMRYQGVGSSPTNLEGLRAVEQYIQQELPGTIGFDHLTFVQQYGIRSSNVIPTDTSKIDASRSRTLTIQSMSGLQEKNELVQGQWYKDTVDQSGVIEAVMLEEGMFRNDVHVGDIYQYRIGSSSQSVMVKIVGAITPNDMTDSYWMLGLESNFATLFVSEKVMNDYLLEQKKIALQNAAWYYNFDLSQIKSSQINPLASTLSRLDIELYQLLKDTRVEKSFADTLDEFRKQSTQLQSLLFTLAAPMLAMVFYFITMNAKQALDKQRSDIAVLRSRGAGTRQIVWMYIIESLMLGAVALILGPMLGWFMSKSIGSADGFLSFVNRKSISIGFSVETIIAGVVAVFIAMLATIIPAIQYARASIVSYKQDLARSDKKPFWQKWYLDVLLVLVAAYGWYLFNERQLLTMNTGLGADEMQVQPFLFFVPAIAIFAIGLVCLRVFPWILSFFKWLGKKYLPVSLYLTLTQLSRSSKGYYPLMTLLILTIGLGVYNASAARTIDLNSTEQTLYQYGADVVIQTVWDGIPEKTPQQPGGGNGGNGNGGGQGGGNGGGPGGGNGGNGGGQGGGNGGGPGGGNGGNGGGNQPPAKVLFTEPPFEVFRESPGVLAAARVLQTEHNIVVSGKTVGKGTIMGIDNKDFFNVAWFGDDLYPVNPAYYLSYLGDYEHGAIVPQNIADKYQLKVGDYISVSFTDGTVEFSVVGFVPYWPSLYPDEEPFLIANLDYIYDQLPLMPYEVWLKMEPEAMTTPVVEKLAAANMEIASVKDVRNELLVQSKLPTRGGVFGILSLGFLVTVAITLAGYLLYWFFNLSGRVVQFGVLRAMGLSKFQLTSMLLLEQLFTAGLAIGLGFGIGKLVSYIFLPFLQATDSAAKMVPPFRVVFQSSDTNQLIAVVTVMIVIGAGVLFLHIRRLKVHQAVKMGEER</sequence>
<feature type="transmembrane region" description="Helical" evidence="8">
    <location>
        <begin position="537"/>
        <end position="556"/>
    </location>
</feature>
<keyword evidence="2" id="KW-1003">Cell membrane</keyword>
<keyword evidence="3 8" id="KW-0812">Transmembrane</keyword>
<protein>
    <recommendedName>
        <fullName evidence="9">ABC3 transporter permease C-terminal domain-containing protein</fullName>
    </recommendedName>
</protein>
<evidence type="ECO:0000256" key="1">
    <source>
        <dbReference type="ARBA" id="ARBA00004651"/>
    </source>
</evidence>
<feature type="region of interest" description="Disordered" evidence="7">
    <location>
        <begin position="587"/>
        <end position="652"/>
    </location>
</feature>
<comment type="caution">
    <text evidence="10">The sequence shown here is derived from an EMBL/GenBank/DDBJ whole genome shotgun (WGS) entry which is preliminary data.</text>
</comment>
<dbReference type="PANTHER" id="PTHR30572">
    <property type="entry name" value="MEMBRANE COMPONENT OF TRANSPORTER-RELATED"/>
    <property type="match status" value="1"/>
</dbReference>
<evidence type="ECO:0000256" key="4">
    <source>
        <dbReference type="ARBA" id="ARBA00022989"/>
    </source>
</evidence>
<feature type="transmembrane region" description="Helical" evidence="8">
    <location>
        <begin position="483"/>
        <end position="516"/>
    </location>
</feature>
<dbReference type="GO" id="GO:0005886">
    <property type="term" value="C:plasma membrane"/>
    <property type="evidence" value="ECO:0007669"/>
    <property type="project" value="UniProtKB-SubCell"/>
</dbReference>
<evidence type="ECO:0000313" key="11">
    <source>
        <dbReference type="Proteomes" id="UP000683139"/>
    </source>
</evidence>
<dbReference type="Proteomes" id="UP000683139">
    <property type="component" value="Unassembled WGS sequence"/>
</dbReference>
<proteinExistence type="inferred from homology"/>
<dbReference type="InterPro" id="IPR003838">
    <property type="entry name" value="ABC3_permease_C"/>
</dbReference>
<gene>
    <name evidence="10" type="ORF">J40TS1_23350</name>
</gene>
<evidence type="ECO:0000259" key="9">
    <source>
        <dbReference type="Pfam" id="PF02687"/>
    </source>
</evidence>
<feature type="transmembrane region" description="Helical" evidence="8">
    <location>
        <begin position="843"/>
        <end position="868"/>
    </location>
</feature>
<dbReference type="EMBL" id="BOSE01000004">
    <property type="protein sequence ID" value="GIP16693.1"/>
    <property type="molecule type" value="Genomic_DNA"/>
</dbReference>
<dbReference type="AlphaFoldDB" id="A0A919YMN9"/>
<comment type="similarity">
    <text evidence="6">Belongs to the ABC-4 integral membrane protein family.</text>
</comment>
<evidence type="ECO:0000256" key="2">
    <source>
        <dbReference type="ARBA" id="ARBA00022475"/>
    </source>
</evidence>
<evidence type="ECO:0000256" key="7">
    <source>
        <dbReference type="SAM" id="MobiDB-lite"/>
    </source>
</evidence>
<feature type="transmembrane region" description="Helical" evidence="8">
    <location>
        <begin position="446"/>
        <end position="463"/>
    </location>
</feature>
<keyword evidence="5 8" id="KW-0472">Membrane</keyword>
<comment type="subcellular location">
    <subcellularLocation>
        <location evidence="1">Cell membrane</location>
        <topology evidence="1">Multi-pass membrane protein</topology>
    </subcellularLocation>
</comment>
<reference evidence="10" key="1">
    <citation type="submission" date="2021-03" db="EMBL/GenBank/DDBJ databases">
        <title>Antimicrobial resistance genes in bacteria isolated from Japanese honey, and their potential for conferring macrolide and lincosamide resistance in the American foulbrood pathogen Paenibacillus larvae.</title>
        <authorList>
            <person name="Okamoto M."/>
            <person name="Kumagai M."/>
            <person name="Kanamori H."/>
            <person name="Takamatsu D."/>
        </authorList>
    </citation>
    <scope>NUCLEOTIDE SEQUENCE</scope>
    <source>
        <strain evidence="10">J40TS1</strain>
    </source>
</reference>
<accession>A0A919YMN9</accession>
<evidence type="ECO:0000256" key="3">
    <source>
        <dbReference type="ARBA" id="ARBA00022692"/>
    </source>
</evidence>
<dbReference type="GO" id="GO:0022857">
    <property type="term" value="F:transmembrane transporter activity"/>
    <property type="evidence" value="ECO:0007669"/>
    <property type="project" value="TreeGrafter"/>
</dbReference>
<dbReference type="RefSeq" id="WP_213515212.1">
    <property type="nucleotide sequence ID" value="NZ_BOSE01000004.1"/>
</dbReference>
<feature type="domain" description="ABC3 transporter permease C-terminal" evidence="9">
    <location>
        <begin position="851"/>
        <end position="971"/>
    </location>
</feature>
<keyword evidence="4 8" id="KW-1133">Transmembrane helix</keyword>
<dbReference type="Pfam" id="PF02687">
    <property type="entry name" value="FtsX"/>
    <property type="match status" value="2"/>
</dbReference>
<evidence type="ECO:0000313" key="10">
    <source>
        <dbReference type="EMBL" id="GIP16693.1"/>
    </source>
</evidence>
<keyword evidence="11" id="KW-1185">Reference proteome</keyword>
<feature type="transmembrane region" description="Helical" evidence="8">
    <location>
        <begin position="949"/>
        <end position="968"/>
    </location>
</feature>
<feature type="transmembrane region" description="Helical" evidence="8">
    <location>
        <begin position="392"/>
        <end position="417"/>
    </location>
</feature>
<dbReference type="InterPro" id="IPR050250">
    <property type="entry name" value="Macrolide_Exporter_MacB"/>
</dbReference>
<feature type="transmembrane region" description="Helical" evidence="8">
    <location>
        <begin position="888"/>
        <end position="912"/>
    </location>
</feature>
<feature type="transmembrane region" description="Helical" evidence="8">
    <location>
        <begin position="348"/>
        <end position="372"/>
    </location>
</feature>